<evidence type="ECO:0000313" key="2">
    <source>
        <dbReference type="EMBL" id="KTB68307.1"/>
    </source>
</evidence>
<reference evidence="2 3" key="1">
    <citation type="submission" date="2015-09" db="EMBL/GenBank/DDBJ databases">
        <title>Genome sequence of ICMP 11288.</title>
        <authorList>
            <person name="Visnovsky S."/>
            <person name="Lu A."/>
            <person name="Panda P."/>
            <person name="Pitman A."/>
        </authorList>
    </citation>
    <scope>NUCLEOTIDE SEQUENCE [LARGE SCALE GENOMIC DNA]</scope>
    <source>
        <strain evidence="2 3">ICMP 11288</strain>
    </source>
</reference>
<dbReference type="InterPro" id="IPR011990">
    <property type="entry name" value="TPR-like_helical_dom_sf"/>
</dbReference>
<dbReference type="InterPro" id="IPR019734">
    <property type="entry name" value="TPR_rpt"/>
</dbReference>
<dbReference type="PROSITE" id="PS50005">
    <property type="entry name" value="TPR"/>
    <property type="match status" value="1"/>
</dbReference>
<sequence length="240" mass="25410">MKALIAGLSLLLLGGCATNGQTPWAALTAGGSCPKPGSDQELALNLADEMAGDGKLHASLANLQNLPANLPQVRLRQAKAYRLLGRAEAQGLYQSLIGTCMAAEGEHGLGQLASAKGDNSQAMAHLQRAARLAPTDEKIRNDLGVVYLNQLRLEDARFEFMTAMELKQSDPLAAINLVTLLIYQDNWKQASQVASQMNLSPEQVTDAQARAEKLKGASLPVAKAKDPVATVSDAASTPRN</sequence>
<dbReference type="InterPro" id="IPR016931">
    <property type="entry name" value="UCP029658_TPR"/>
</dbReference>
<accession>A0A0W0I584</accession>
<dbReference type="Proteomes" id="UP000054197">
    <property type="component" value="Unassembled WGS sequence"/>
</dbReference>
<dbReference type="PROSITE" id="PS51257">
    <property type="entry name" value="PROKAR_LIPOPROTEIN"/>
    <property type="match status" value="1"/>
</dbReference>
<organism evidence="2 3">
    <name type="scientific">Pseudomonas fluorescens ICMP 11288</name>
    <dbReference type="NCBI Taxonomy" id="1198309"/>
    <lineage>
        <taxon>Bacteria</taxon>
        <taxon>Pseudomonadati</taxon>
        <taxon>Pseudomonadota</taxon>
        <taxon>Gammaproteobacteria</taxon>
        <taxon>Pseudomonadales</taxon>
        <taxon>Pseudomonadaceae</taxon>
        <taxon>Pseudomonas</taxon>
    </lineage>
</organism>
<gene>
    <name evidence="2" type="ORF">AO063_00965</name>
</gene>
<evidence type="ECO:0000256" key="1">
    <source>
        <dbReference type="PROSITE-ProRule" id="PRU00339"/>
    </source>
</evidence>
<dbReference type="Pfam" id="PF14559">
    <property type="entry name" value="TPR_19"/>
    <property type="match status" value="1"/>
</dbReference>
<keyword evidence="1" id="KW-0802">TPR repeat</keyword>
<dbReference type="RefSeq" id="WP_058419459.1">
    <property type="nucleotide sequence ID" value="NZ_LKEF01000002.1"/>
</dbReference>
<dbReference type="AlphaFoldDB" id="A0A0W0I584"/>
<name>A0A0W0I584_PSEFL</name>
<comment type="caution">
    <text evidence="2">The sequence shown here is derived from an EMBL/GenBank/DDBJ whole genome shotgun (WGS) entry which is preliminary data.</text>
</comment>
<protein>
    <submittedName>
        <fullName evidence="2">Uncharacterized protein</fullName>
    </submittedName>
</protein>
<dbReference type="PIRSF" id="PIRSF029658">
    <property type="entry name" value="UCP029658_TPR"/>
    <property type="match status" value="1"/>
</dbReference>
<evidence type="ECO:0000313" key="3">
    <source>
        <dbReference type="Proteomes" id="UP000054197"/>
    </source>
</evidence>
<dbReference type="SUPFAM" id="SSF48452">
    <property type="entry name" value="TPR-like"/>
    <property type="match status" value="1"/>
</dbReference>
<dbReference type="Gene3D" id="1.25.40.10">
    <property type="entry name" value="Tetratricopeptide repeat domain"/>
    <property type="match status" value="1"/>
</dbReference>
<feature type="repeat" description="TPR" evidence="1">
    <location>
        <begin position="103"/>
        <end position="136"/>
    </location>
</feature>
<dbReference type="EMBL" id="LKEF01000002">
    <property type="protein sequence ID" value="KTB68307.1"/>
    <property type="molecule type" value="Genomic_DNA"/>
</dbReference>
<proteinExistence type="predicted"/>